<dbReference type="GO" id="GO:0005524">
    <property type="term" value="F:ATP binding"/>
    <property type="evidence" value="ECO:0007669"/>
    <property type="project" value="UniProtKB-KW"/>
</dbReference>
<evidence type="ECO:0000313" key="6">
    <source>
        <dbReference type="Proteomes" id="UP000032633"/>
    </source>
</evidence>
<dbReference type="InterPro" id="IPR003439">
    <property type="entry name" value="ABC_transporter-like_ATP-bd"/>
</dbReference>
<evidence type="ECO:0000313" key="5">
    <source>
        <dbReference type="EMBL" id="AJY77757.1"/>
    </source>
</evidence>
<accession>A0A0D5NRZ3</accession>
<dbReference type="Pfam" id="PF00005">
    <property type="entry name" value="ABC_tran"/>
    <property type="match status" value="1"/>
</dbReference>
<evidence type="ECO:0000256" key="2">
    <source>
        <dbReference type="ARBA" id="ARBA00022741"/>
    </source>
</evidence>
<dbReference type="Gene3D" id="3.40.50.300">
    <property type="entry name" value="P-loop containing nucleotide triphosphate hydrolases"/>
    <property type="match status" value="1"/>
</dbReference>
<dbReference type="InterPro" id="IPR017871">
    <property type="entry name" value="ABC_transporter-like_CS"/>
</dbReference>
<keyword evidence="6" id="KW-1185">Reference proteome</keyword>
<dbReference type="InterPro" id="IPR051120">
    <property type="entry name" value="ABC_AA/LPS_Transport"/>
</dbReference>
<dbReference type="PATRIC" id="fig|1126833.4.peg.3277"/>
<dbReference type="GO" id="GO:0016887">
    <property type="term" value="F:ATP hydrolysis activity"/>
    <property type="evidence" value="ECO:0007669"/>
    <property type="project" value="InterPro"/>
</dbReference>
<dbReference type="SMART" id="SM00382">
    <property type="entry name" value="AAA"/>
    <property type="match status" value="1"/>
</dbReference>
<dbReference type="PROSITE" id="PS50893">
    <property type="entry name" value="ABC_TRANSPORTER_2"/>
    <property type="match status" value="1"/>
</dbReference>
<dbReference type="GO" id="GO:0005886">
    <property type="term" value="C:plasma membrane"/>
    <property type="evidence" value="ECO:0007669"/>
    <property type="project" value="TreeGrafter"/>
</dbReference>
<dbReference type="SUPFAM" id="SSF52540">
    <property type="entry name" value="P-loop containing nucleoside triphosphate hydrolases"/>
    <property type="match status" value="1"/>
</dbReference>
<keyword evidence="2" id="KW-0547">Nucleotide-binding</keyword>
<dbReference type="InterPro" id="IPR003593">
    <property type="entry name" value="AAA+_ATPase"/>
</dbReference>
<evidence type="ECO:0000256" key="3">
    <source>
        <dbReference type="ARBA" id="ARBA00022840"/>
    </source>
</evidence>
<dbReference type="CDD" id="cd03219">
    <property type="entry name" value="ABC_Mj1267_LivG_branched"/>
    <property type="match status" value="1"/>
</dbReference>
<dbReference type="Proteomes" id="UP000032633">
    <property type="component" value="Chromosome"/>
</dbReference>
<reference evidence="5 6" key="1">
    <citation type="journal article" date="2015" name="J. Biotechnol.">
        <title>Complete genome sequence of Paenibacillus beijingensis 7188(T) (=DSM 24997(T)), a novel rhizobacterium from jujube garden soil.</title>
        <authorList>
            <person name="Kwak Y."/>
            <person name="Shin J.H."/>
        </authorList>
    </citation>
    <scope>NUCLEOTIDE SEQUENCE [LARGE SCALE GENOMIC DNA]</scope>
    <source>
        <strain evidence="5 6">DSM 24997</strain>
    </source>
</reference>
<sequence length="249" mass="27758">MQESVLSTENLKKSFGGLVVAEGIHFRVGKNEARCIIGPNGAGKTTFFNLVTGLLSSDSGSIRIENKDVTRLPVNERQKLGLVRTFQAPRIFPLFSVFDNVLLALQANRRFGSLIKCLFPNKNDTEEIQHAMEQTGLLHVSDRLAGSLSHGEKKRVEMAMAIVQKPKVLLMDEPTAGMTVKETQEIADLVNQIRRQMSVVIVEHDMEFVREIADVISVLYKGNLVREGTLHELENDPFIQEIYLGSVAL</sequence>
<dbReference type="PANTHER" id="PTHR45772">
    <property type="entry name" value="CONSERVED COMPONENT OF ABC TRANSPORTER FOR NATURAL AMINO ACIDS-RELATED"/>
    <property type="match status" value="1"/>
</dbReference>
<gene>
    <name evidence="5" type="ORF">VN24_14955</name>
</gene>
<reference evidence="6" key="2">
    <citation type="submission" date="2015-03" db="EMBL/GenBank/DDBJ databases">
        <title>Genome sequence of Paenibacillus beijingensis strain DSM 24997T.</title>
        <authorList>
            <person name="Kwak Y."/>
            <person name="Shin J.-H."/>
        </authorList>
    </citation>
    <scope>NUCLEOTIDE SEQUENCE [LARGE SCALE GENOMIC DNA]</scope>
    <source>
        <strain evidence="6">DSM 24997</strain>
    </source>
</reference>
<evidence type="ECO:0000259" key="4">
    <source>
        <dbReference type="PROSITE" id="PS50893"/>
    </source>
</evidence>
<protein>
    <recommendedName>
        <fullName evidence="4">ABC transporter domain-containing protein</fullName>
    </recommendedName>
</protein>
<evidence type="ECO:0000256" key="1">
    <source>
        <dbReference type="ARBA" id="ARBA00022448"/>
    </source>
</evidence>
<dbReference type="PANTHER" id="PTHR45772:SF8">
    <property type="entry name" value="HIGH-AFFINITY BRANCHED-CHAIN AMINO ACID TRANSPORT ATP-BINDING PROTEIN"/>
    <property type="match status" value="1"/>
</dbReference>
<feature type="domain" description="ABC transporter" evidence="4">
    <location>
        <begin position="6"/>
        <end position="246"/>
    </location>
</feature>
<keyword evidence="1" id="KW-0813">Transport</keyword>
<proteinExistence type="predicted"/>
<dbReference type="AlphaFoldDB" id="A0A0D5NRZ3"/>
<dbReference type="PROSITE" id="PS00211">
    <property type="entry name" value="ABC_TRANSPORTER_1"/>
    <property type="match status" value="1"/>
</dbReference>
<dbReference type="STRING" id="1126833.VN24_14955"/>
<dbReference type="InterPro" id="IPR027417">
    <property type="entry name" value="P-loop_NTPase"/>
</dbReference>
<dbReference type="EMBL" id="CP011058">
    <property type="protein sequence ID" value="AJY77757.1"/>
    <property type="molecule type" value="Genomic_DNA"/>
</dbReference>
<dbReference type="HOGENOM" id="CLU_000604_1_2_9"/>
<keyword evidence="3" id="KW-0067">ATP-binding</keyword>
<dbReference type="KEGG" id="pbj:VN24_14955"/>
<organism evidence="5 6">
    <name type="scientific">Paenibacillus beijingensis</name>
    <dbReference type="NCBI Taxonomy" id="1126833"/>
    <lineage>
        <taxon>Bacteria</taxon>
        <taxon>Bacillati</taxon>
        <taxon>Bacillota</taxon>
        <taxon>Bacilli</taxon>
        <taxon>Bacillales</taxon>
        <taxon>Paenibacillaceae</taxon>
        <taxon>Paenibacillus</taxon>
    </lineage>
</organism>
<name>A0A0D5NRZ3_9BACL</name>